<dbReference type="STRING" id="46677.AWM79_19195"/>
<sequence length="445" mass="49248">MFDPVTESFFCLDVAGLSHSLPVTSFRGHEAVSELFSFELDVLNEEAGPDLSGLMYRSCFLVLGADGQGIHAQIQGVNLRCGGLAHDHYRLHLGPRMGCLAQRWRRRLFQQRSVPAIIAQVLGEHGLGEDDFRFALKGRCTLRPYCVQFEESDLQFILRLCAEEGIHFHFQHARDNHRLVFADSLEALRHVHAARFCPEDGVGVRDFCVNLSGHSRRRAGRPQDWAQGESDLPGLHCASLMPLSGHPCAPWNRLWLLTALEHRGDSNPMDPQSMIYCNTFRATSWEVALRIPIRYPKPLLSGLFRAWVVAADKHGARSDAPGKVAVRLLAFYQGEWASESDCWLPLAESTAGERQVSAAELEPGTAIWVRFLGGDPDQPRIVGRCDAWRSTSMPRIVPGRPGGVAFERLREGHPLVPLCQVAPASERSAVRDCPGAAADGRGGVP</sequence>
<dbReference type="SUPFAM" id="SSF69279">
    <property type="entry name" value="Phage tail proteins"/>
    <property type="match status" value="2"/>
</dbReference>
<dbReference type="EMBL" id="CP014135">
    <property type="protein sequence ID" value="AMB87303.1"/>
    <property type="molecule type" value="Genomic_DNA"/>
</dbReference>
<keyword evidence="2" id="KW-1185">Reference proteome</keyword>
<dbReference type="OrthoDB" id="9762420at2"/>
<dbReference type="Pfam" id="PF05954">
    <property type="entry name" value="Phage_GPD"/>
    <property type="match status" value="1"/>
</dbReference>
<dbReference type="Gene3D" id="3.55.50.10">
    <property type="entry name" value="Baseplate protein-like domains"/>
    <property type="match status" value="1"/>
</dbReference>
<dbReference type="SUPFAM" id="SSF69255">
    <property type="entry name" value="gp5 N-terminal domain-like"/>
    <property type="match status" value="1"/>
</dbReference>
<evidence type="ECO:0000313" key="2">
    <source>
        <dbReference type="Proteomes" id="UP000063229"/>
    </source>
</evidence>
<dbReference type="Gene3D" id="2.40.50.230">
    <property type="entry name" value="Gp5 N-terminal domain"/>
    <property type="match status" value="1"/>
</dbReference>
<protein>
    <recommendedName>
        <fullName evidence="3">Type VI secretion protein</fullName>
    </recommendedName>
</protein>
<dbReference type="RefSeq" id="WP_017130180.1">
    <property type="nucleotide sequence ID" value="NZ_CP014135.1"/>
</dbReference>
<dbReference type="Gene3D" id="2.30.110.50">
    <property type="match status" value="1"/>
</dbReference>
<dbReference type="KEGG" id="pagb:AWM79_19195"/>
<evidence type="ECO:0008006" key="3">
    <source>
        <dbReference type="Google" id="ProtNLM"/>
    </source>
</evidence>
<reference evidence="1 2" key="1">
    <citation type="submission" date="2016-01" db="EMBL/GenBank/DDBJ databases">
        <authorList>
            <person name="McClelland M."/>
            <person name="Jain A."/>
            <person name="Saraogi P."/>
            <person name="Mendelson R."/>
            <person name="Westerman R."/>
            <person name="SanMiguel P."/>
            <person name="Csonka L."/>
        </authorList>
    </citation>
    <scope>NUCLEOTIDE SEQUENCE [LARGE SCALE GENOMIC DNA]</scope>
    <source>
        <strain evidence="1 2">NCPPB 2472</strain>
    </source>
</reference>
<dbReference type="InterPro" id="IPR037026">
    <property type="entry name" value="Vgr_OB-fold_dom_sf"/>
</dbReference>
<dbReference type="Proteomes" id="UP000063229">
    <property type="component" value="Chromosome"/>
</dbReference>
<proteinExistence type="predicted"/>
<accession>A0A0X1T5A5</accession>
<gene>
    <name evidence="1" type="ORF">AWM79_19195</name>
</gene>
<name>A0A0X1T5A5_PSEAA</name>
<evidence type="ECO:0000313" key="1">
    <source>
        <dbReference type="EMBL" id="AMB87303.1"/>
    </source>
</evidence>
<organism evidence="1 2">
    <name type="scientific">Pseudomonas agarici</name>
    <dbReference type="NCBI Taxonomy" id="46677"/>
    <lineage>
        <taxon>Bacteria</taxon>
        <taxon>Pseudomonadati</taxon>
        <taxon>Pseudomonadota</taxon>
        <taxon>Gammaproteobacteria</taxon>
        <taxon>Pseudomonadales</taxon>
        <taxon>Pseudomonadaceae</taxon>
        <taxon>Pseudomonas</taxon>
    </lineage>
</organism>
<dbReference type="AlphaFoldDB" id="A0A0X1T5A5"/>